<dbReference type="Proteomes" id="UP001157974">
    <property type="component" value="Unassembled WGS sequence"/>
</dbReference>
<feature type="domain" description="N-acetyltransferase" evidence="1">
    <location>
        <begin position="1"/>
        <end position="111"/>
    </location>
</feature>
<organism evidence="2 3">
    <name type="scientific">Rhodosorus marinus</name>
    <dbReference type="NCBI Taxonomy" id="101924"/>
    <lineage>
        <taxon>Eukaryota</taxon>
        <taxon>Rhodophyta</taxon>
        <taxon>Stylonematophyceae</taxon>
        <taxon>Stylonematales</taxon>
        <taxon>Stylonemataceae</taxon>
        <taxon>Rhodosorus</taxon>
    </lineage>
</organism>
<sequence>MPMGQRDFVVAEDLVPEVVGVGCLRQVLDEGSITYLAVSEGSRRRGIGSIVVADLLARCSARGIKRVTLEVAEENSSAISLYKNHRFEIIGRRKNYYAGNVDALVMSLQIESPCEIDSESTAC</sequence>
<dbReference type="GO" id="GO:0016747">
    <property type="term" value="F:acyltransferase activity, transferring groups other than amino-acyl groups"/>
    <property type="evidence" value="ECO:0007669"/>
    <property type="project" value="InterPro"/>
</dbReference>
<keyword evidence="3" id="KW-1185">Reference proteome</keyword>
<dbReference type="Gene3D" id="3.40.630.30">
    <property type="match status" value="1"/>
</dbReference>
<evidence type="ECO:0000259" key="1">
    <source>
        <dbReference type="PROSITE" id="PS51186"/>
    </source>
</evidence>
<evidence type="ECO:0000313" key="3">
    <source>
        <dbReference type="Proteomes" id="UP001157974"/>
    </source>
</evidence>
<dbReference type="InterPro" id="IPR016181">
    <property type="entry name" value="Acyl_CoA_acyltransferase"/>
</dbReference>
<gene>
    <name evidence="2" type="ORF">NDN08_005802</name>
</gene>
<dbReference type="InterPro" id="IPR000182">
    <property type="entry name" value="GNAT_dom"/>
</dbReference>
<dbReference type="EMBL" id="JAMWBK010000001">
    <property type="protein sequence ID" value="KAJ8909106.1"/>
    <property type="molecule type" value="Genomic_DNA"/>
</dbReference>
<dbReference type="PANTHER" id="PTHR47542:SF2">
    <property type="entry name" value="ACYL-COA N-ACYLTRANSFERASES (NAT) SUPERFAMILY PROTEIN"/>
    <property type="match status" value="1"/>
</dbReference>
<name>A0AAV8V4C7_9RHOD</name>
<comment type="caution">
    <text evidence="2">The sequence shown here is derived from an EMBL/GenBank/DDBJ whole genome shotgun (WGS) entry which is preliminary data.</text>
</comment>
<dbReference type="PANTHER" id="PTHR47542">
    <property type="entry name" value="ACYL-COA N-ACYLTRANSFERASES (NAT) SUPERFAMILY PROTEIN"/>
    <property type="match status" value="1"/>
</dbReference>
<dbReference type="AlphaFoldDB" id="A0AAV8V4C7"/>
<reference evidence="2 3" key="1">
    <citation type="journal article" date="2023" name="Nat. Commun.">
        <title>Origin of minicircular mitochondrial genomes in red algae.</title>
        <authorList>
            <person name="Lee Y."/>
            <person name="Cho C.H."/>
            <person name="Lee Y.M."/>
            <person name="Park S.I."/>
            <person name="Yang J.H."/>
            <person name="West J.A."/>
            <person name="Bhattacharya D."/>
            <person name="Yoon H.S."/>
        </authorList>
    </citation>
    <scope>NUCLEOTIDE SEQUENCE [LARGE SCALE GENOMIC DNA]</scope>
    <source>
        <strain evidence="2 3">CCMP1338</strain>
        <tissue evidence="2">Whole cell</tissue>
    </source>
</reference>
<dbReference type="SUPFAM" id="SSF55729">
    <property type="entry name" value="Acyl-CoA N-acyltransferases (Nat)"/>
    <property type="match status" value="1"/>
</dbReference>
<dbReference type="CDD" id="cd04301">
    <property type="entry name" value="NAT_SF"/>
    <property type="match status" value="1"/>
</dbReference>
<dbReference type="PROSITE" id="PS51186">
    <property type="entry name" value="GNAT"/>
    <property type="match status" value="1"/>
</dbReference>
<protein>
    <recommendedName>
        <fullName evidence="1">N-acetyltransferase domain-containing protein</fullName>
    </recommendedName>
</protein>
<dbReference type="Pfam" id="PF00583">
    <property type="entry name" value="Acetyltransf_1"/>
    <property type="match status" value="1"/>
</dbReference>
<proteinExistence type="predicted"/>
<accession>A0AAV8V4C7</accession>
<evidence type="ECO:0000313" key="2">
    <source>
        <dbReference type="EMBL" id="KAJ8909106.1"/>
    </source>
</evidence>